<dbReference type="AlphaFoldDB" id="A0A7S3N389"/>
<keyword evidence="2" id="KW-0479">Metal-binding</keyword>
<dbReference type="InterPro" id="IPR018967">
    <property type="entry name" value="FeS-contain_CDGSH-typ"/>
</dbReference>
<evidence type="ECO:0000256" key="6">
    <source>
        <dbReference type="SAM" id="Phobius"/>
    </source>
</evidence>
<keyword evidence="6" id="KW-0812">Transmembrane</keyword>
<feature type="transmembrane region" description="Helical" evidence="6">
    <location>
        <begin position="120"/>
        <end position="138"/>
    </location>
</feature>
<keyword evidence="3" id="KW-0408">Iron</keyword>
<dbReference type="PANTHER" id="PTHR46491">
    <property type="entry name" value="CDGSH IRON SULFUR DOMAIN PROTEIN HOMOLOG"/>
    <property type="match status" value="1"/>
</dbReference>
<keyword evidence="6" id="KW-1133">Transmembrane helix</keyword>
<feature type="domain" description="Iron-binding zinc finger CDGSH type" evidence="7">
    <location>
        <begin position="75"/>
        <end position="112"/>
    </location>
</feature>
<comment type="cofactor">
    <cofactor evidence="5">
        <name>[2Fe-2S] cluster</name>
        <dbReference type="ChEBI" id="CHEBI:190135"/>
    </cofactor>
</comment>
<evidence type="ECO:0000256" key="5">
    <source>
        <dbReference type="ARBA" id="ARBA00034078"/>
    </source>
</evidence>
<dbReference type="Gene3D" id="3.40.5.90">
    <property type="entry name" value="CDGSH iron-sulfur domain, mitoNEET-type"/>
    <property type="match status" value="2"/>
</dbReference>
<dbReference type="GO" id="GO:0046872">
    <property type="term" value="F:metal ion binding"/>
    <property type="evidence" value="ECO:0007669"/>
    <property type="project" value="UniProtKB-KW"/>
</dbReference>
<evidence type="ECO:0000256" key="2">
    <source>
        <dbReference type="ARBA" id="ARBA00022723"/>
    </source>
</evidence>
<protein>
    <recommendedName>
        <fullName evidence="7">Iron-binding zinc finger CDGSH type domain-containing protein</fullName>
    </recommendedName>
</protein>
<accession>A0A7S3N389</accession>
<gene>
    <name evidence="8" type="ORF">SINC0208_LOCUS15355</name>
</gene>
<evidence type="ECO:0000256" key="4">
    <source>
        <dbReference type="ARBA" id="ARBA00023014"/>
    </source>
</evidence>
<evidence type="ECO:0000313" key="8">
    <source>
        <dbReference type="EMBL" id="CAE0334716.1"/>
    </source>
</evidence>
<keyword evidence="6" id="KW-0472">Membrane</keyword>
<dbReference type="EMBL" id="HBIH01038057">
    <property type="protein sequence ID" value="CAE0334716.1"/>
    <property type="molecule type" value="Transcribed_RNA"/>
</dbReference>
<evidence type="ECO:0000256" key="1">
    <source>
        <dbReference type="ARBA" id="ARBA00022714"/>
    </source>
</evidence>
<reference evidence="8" key="1">
    <citation type="submission" date="2021-01" db="EMBL/GenBank/DDBJ databases">
        <authorList>
            <person name="Corre E."/>
            <person name="Pelletier E."/>
            <person name="Niang G."/>
            <person name="Scheremetjew M."/>
            <person name="Finn R."/>
            <person name="Kale V."/>
            <person name="Holt S."/>
            <person name="Cochrane G."/>
            <person name="Meng A."/>
            <person name="Brown T."/>
            <person name="Cohen L."/>
        </authorList>
    </citation>
    <scope>NUCLEOTIDE SEQUENCE</scope>
    <source>
        <strain evidence="8">S3</strain>
    </source>
</reference>
<keyword evidence="4" id="KW-0411">Iron-sulfur</keyword>
<dbReference type="PANTHER" id="PTHR46491:SF3">
    <property type="entry name" value="CDGSH IRON-SULFUR DOMAIN-CONTAINING PROTEIN 3, MITOCHONDRIAL"/>
    <property type="match status" value="1"/>
</dbReference>
<evidence type="ECO:0000256" key="3">
    <source>
        <dbReference type="ARBA" id="ARBA00023004"/>
    </source>
</evidence>
<feature type="domain" description="Iron-binding zinc finger CDGSH type" evidence="7">
    <location>
        <begin position="37"/>
        <end position="74"/>
    </location>
</feature>
<keyword evidence="1" id="KW-0001">2Fe-2S</keyword>
<dbReference type="GO" id="GO:0005739">
    <property type="term" value="C:mitochondrion"/>
    <property type="evidence" value="ECO:0007669"/>
    <property type="project" value="TreeGrafter"/>
</dbReference>
<dbReference type="InterPro" id="IPR052950">
    <property type="entry name" value="CISD"/>
</dbReference>
<name>A0A7S3N389_9SPIT</name>
<proteinExistence type="predicted"/>
<sequence>MDDVTDFPEQLVVPLAESRPYEEGRYRPPSLPAFGGLFPTHMYLHRGRVYDWCACGHTQTGPLCDGQCKWILTRCRPVTFNVSESGYFKICNCKMSANAPFCNGTHQHLFKWAYKNHRGFWGLNLLTVWWGTILYWQFTFYK</sequence>
<organism evidence="8">
    <name type="scientific">Strombidium inclinatum</name>
    <dbReference type="NCBI Taxonomy" id="197538"/>
    <lineage>
        <taxon>Eukaryota</taxon>
        <taxon>Sar</taxon>
        <taxon>Alveolata</taxon>
        <taxon>Ciliophora</taxon>
        <taxon>Intramacronucleata</taxon>
        <taxon>Spirotrichea</taxon>
        <taxon>Oligotrichia</taxon>
        <taxon>Strombidiidae</taxon>
        <taxon>Strombidium</taxon>
    </lineage>
</organism>
<dbReference type="GO" id="GO:0051537">
    <property type="term" value="F:2 iron, 2 sulfur cluster binding"/>
    <property type="evidence" value="ECO:0007669"/>
    <property type="project" value="UniProtKB-KW"/>
</dbReference>
<dbReference type="InterPro" id="IPR042216">
    <property type="entry name" value="MitoNEET_CISD"/>
</dbReference>
<dbReference type="SMART" id="SM00704">
    <property type="entry name" value="ZnF_CDGSH"/>
    <property type="match status" value="2"/>
</dbReference>
<evidence type="ECO:0000259" key="7">
    <source>
        <dbReference type="SMART" id="SM00704"/>
    </source>
</evidence>